<evidence type="ECO:0000256" key="2">
    <source>
        <dbReference type="ARBA" id="ARBA00022723"/>
    </source>
</evidence>
<evidence type="ECO:0000256" key="4">
    <source>
        <dbReference type="ARBA" id="ARBA00023002"/>
    </source>
</evidence>
<evidence type="ECO:0000259" key="6">
    <source>
        <dbReference type="SMART" id="SM00829"/>
    </source>
</evidence>
<protein>
    <recommendedName>
        <fullName evidence="6">Enoyl reductase (ER) domain-containing protein</fullName>
    </recommendedName>
</protein>
<dbReference type="InterPro" id="IPR020843">
    <property type="entry name" value="ER"/>
</dbReference>
<dbReference type="PANTHER" id="PTHR42683">
    <property type="entry name" value="ALDEHYDE REDUCTASE"/>
    <property type="match status" value="1"/>
</dbReference>
<comment type="cofactor">
    <cofactor evidence="1 5">
        <name>Zn(2+)</name>
        <dbReference type="ChEBI" id="CHEBI:29105"/>
    </cofactor>
</comment>
<dbReference type="Proteomes" id="UP000694044">
    <property type="component" value="Unassembled WGS sequence"/>
</dbReference>
<reference evidence="7" key="1">
    <citation type="submission" date="2021-02" db="EMBL/GenBank/DDBJ databases">
        <authorList>
            <person name="Palmer J.M."/>
        </authorList>
    </citation>
    <scope>NUCLEOTIDE SEQUENCE</scope>
    <source>
        <strain evidence="7">SCRP734</strain>
    </source>
</reference>
<dbReference type="InterPro" id="IPR002328">
    <property type="entry name" value="ADH_Zn_CS"/>
</dbReference>
<dbReference type="InterPro" id="IPR047109">
    <property type="entry name" value="CAD-like"/>
</dbReference>
<dbReference type="GO" id="GO:0016616">
    <property type="term" value="F:oxidoreductase activity, acting on the CH-OH group of donors, NAD or NADP as acceptor"/>
    <property type="evidence" value="ECO:0007669"/>
    <property type="project" value="InterPro"/>
</dbReference>
<evidence type="ECO:0000256" key="1">
    <source>
        <dbReference type="ARBA" id="ARBA00001947"/>
    </source>
</evidence>
<comment type="similarity">
    <text evidence="5">Belongs to the zinc-containing alcohol dehydrogenase family.</text>
</comment>
<dbReference type="CDD" id="cd05283">
    <property type="entry name" value="CAD1"/>
    <property type="match status" value="1"/>
</dbReference>
<keyword evidence="2 5" id="KW-0479">Metal-binding</keyword>
<feature type="domain" description="Enoyl reductase (ER)" evidence="6">
    <location>
        <begin position="15"/>
        <end position="353"/>
    </location>
</feature>
<sequence length="355" mass="38081">MSTGPRTVHAYACFGKREEVKPWQYQSRPLGPEDVEIKISHCGICGSDLHTMDSGWGQTMYPCVVGHEIIGEVTLAGEQVKGMKVGDRVGVGAQVWACLNKDPKDSCKQCAGGDDAYCPRRVWTYGDTYLNDMAPTYGGYADYVRVAHEYAFKIPQNLPSDVAAPLLCAGTTVFRPLKEADVKPGKRVGVVGIGGLGHLGIQFAKAMGADAVVAFSRSANKEQAVRDLGATEFVVYTDEKQAAAAAGSVDVLLICANADKMPYDVFLGFLAVRGSCIMVGLPNGDVKFNAFGVVSKGAKFVGSNIGSIQDIKDMLEVASKKNVRAVIQKLPMAKANEGIKMVRDGSVRYRVVLEN</sequence>
<organism evidence="7 8">
    <name type="scientific">Phytophthora pseudosyringae</name>
    <dbReference type="NCBI Taxonomy" id="221518"/>
    <lineage>
        <taxon>Eukaryota</taxon>
        <taxon>Sar</taxon>
        <taxon>Stramenopiles</taxon>
        <taxon>Oomycota</taxon>
        <taxon>Peronosporomycetes</taxon>
        <taxon>Peronosporales</taxon>
        <taxon>Peronosporaceae</taxon>
        <taxon>Phytophthora</taxon>
    </lineage>
</organism>
<evidence type="ECO:0000313" key="8">
    <source>
        <dbReference type="Proteomes" id="UP000694044"/>
    </source>
</evidence>
<keyword evidence="3 5" id="KW-0862">Zinc</keyword>
<dbReference type="Pfam" id="PF08240">
    <property type="entry name" value="ADH_N"/>
    <property type="match status" value="1"/>
</dbReference>
<name>A0A8T1V472_9STRA</name>
<evidence type="ECO:0000313" key="7">
    <source>
        <dbReference type="EMBL" id="KAG7376062.1"/>
    </source>
</evidence>
<evidence type="ECO:0000256" key="3">
    <source>
        <dbReference type="ARBA" id="ARBA00022833"/>
    </source>
</evidence>
<dbReference type="SMART" id="SM00829">
    <property type="entry name" value="PKS_ER"/>
    <property type="match status" value="1"/>
</dbReference>
<gene>
    <name evidence="7" type="ORF">PHYPSEUDO_014521</name>
</gene>
<dbReference type="InterPro" id="IPR013154">
    <property type="entry name" value="ADH-like_N"/>
</dbReference>
<proteinExistence type="inferred from homology"/>
<dbReference type="InterPro" id="IPR029752">
    <property type="entry name" value="D-isomer_DH_CS1"/>
</dbReference>
<comment type="caution">
    <text evidence="7">The sequence shown here is derived from an EMBL/GenBank/DDBJ whole genome shotgun (WGS) entry which is preliminary data.</text>
</comment>
<dbReference type="Pfam" id="PF00107">
    <property type="entry name" value="ADH_zinc_N"/>
    <property type="match status" value="1"/>
</dbReference>
<evidence type="ECO:0000256" key="5">
    <source>
        <dbReference type="RuleBase" id="RU361277"/>
    </source>
</evidence>
<dbReference type="GO" id="GO:0008270">
    <property type="term" value="F:zinc ion binding"/>
    <property type="evidence" value="ECO:0007669"/>
    <property type="project" value="InterPro"/>
</dbReference>
<dbReference type="AlphaFoldDB" id="A0A8T1V472"/>
<dbReference type="PROSITE" id="PS00065">
    <property type="entry name" value="D_2_HYDROXYACID_DH_1"/>
    <property type="match status" value="1"/>
</dbReference>
<keyword evidence="8" id="KW-1185">Reference proteome</keyword>
<dbReference type="OrthoDB" id="1879366at2759"/>
<dbReference type="FunFam" id="3.40.50.720:FF:000022">
    <property type="entry name" value="Cinnamyl alcohol dehydrogenase"/>
    <property type="match status" value="1"/>
</dbReference>
<dbReference type="InterPro" id="IPR013149">
    <property type="entry name" value="ADH-like_C"/>
</dbReference>
<accession>A0A8T1V472</accession>
<dbReference type="EMBL" id="JAGDFM010000829">
    <property type="protein sequence ID" value="KAG7376062.1"/>
    <property type="molecule type" value="Genomic_DNA"/>
</dbReference>
<dbReference type="PROSITE" id="PS00059">
    <property type="entry name" value="ADH_ZINC"/>
    <property type="match status" value="1"/>
</dbReference>
<keyword evidence="4" id="KW-0560">Oxidoreductase</keyword>